<keyword evidence="11" id="KW-0325">Glycoprotein</keyword>
<dbReference type="GO" id="GO:0008417">
    <property type="term" value="F:fucosyltransferase activity"/>
    <property type="evidence" value="ECO:0007669"/>
    <property type="project" value="InterPro"/>
</dbReference>
<dbReference type="PANTHER" id="PTHR48438:SF1">
    <property type="entry name" value="ALPHA-(1,3)-FUCOSYLTRANSFERASE C-RELATED"/>
    <property type="match status" value="1"/>
</dbReference>
<dbReference type="GO" id="GO:0032580">
    <property type="term" value="C:Golgi cisterna membrane"/>
    <property type="evidence" value="ECO:0007669"/>
    <property type="project" value="UniProtKB-SubCell"/>
</dbReference>
<organism evidence="14 15">
    <name type="scientific">Plakobranchus ocellatus</name>
    <dbReference type="NCBI Taxonomy" id="259542"/>
    <lineage>
        <taxon>Eukaryota</taxon>
        <taxon>Metazoa</taxon>
        <taxon>Spiralia</taxon>
        <taxon>Lophotrochozoa</taxon>
        <taxon>Mollusca</taxon>
        <taxon>Gastropoda</taxon>
        <taxon>Heterobranchia</taxon>
        <taxon>Euthyneura</taxon>
        <taxon>Panpulmonata</taxon>
        <taxon>Sacoglossa</taxon>
        <taxon>Placobranchoidea</taxon>
        <taxon>Plakobranchidae</taxon>
        <taxon>Plakobranchus</taxon>
    </lineage>
</organism>
<keyword evidence="4 12" id="KW-0328">Glycosyltransferase</keyword>
<dbReference type="InterPro" id="IPR055270">
    <property type="entry name" value="Glyco_tran_10_C"/>
</dbReference>
<dbReference type="GO" id="GO:0000139">
    <property type="term" value="C:Golgi membrane"/>
    <property type="evidence" value="ECO:0007669"/>
    <property type="project" value="UniProtKB-SubCell"/>
</dbReference>
<dbReference type="Gene3D" id="3.40.50.11660">
    <property type="entry name" value="Glycosyl transferase family 10, C-terminal domain"/>
    <property type="match status" value="1"/>
</dbReference>
<evidence type="ECO:0000256" key="3">
    <source>
        <dbReference type="ARBA" id="ARBA00008919"/>
    </source>
</evidence>
<dbReference type="Pfam" id="PF00852">
    <property type="entry name" value="Glyco_transf_10"/>
    <property type="match status" value="1"/>
</dbReference>
<evidence type="ECO:0000256" key="2">
    <source>
        <dbReference type="ARBA" id="ARBA00004922"/>
    </source>
</evidence>
<dbReference type="EMBL" id="BLXT01005793">
    <property type="protein sequence ID" value="GFO26153.1"/>
    <property type="molecule type" value="Genomic_DNA"/>
</dbReference>
<comment type="similarity">
    <text evidence="3 12">Belongs to the glycosyltransferase 10 family.</text>
</comment>
<comment type="caution">
    <text evidence="14">The sequence shown here is derived from an EMBL/GenBank/DDBJ whole genome shotgun (WGS) entry which is preliminary data.</text>
</comment>
<evidence type="ECO:0000256" key="12">
    <source>
        <dbReference type="RuleBase" id="RU003832"/>
    </source>
</evidence>
<evidence type="ECO:0000313" key="14">
    <source>
        <dbReference type="EMBL" id="GFO26153.1"/>
    </source>
</evidence>
<reference evidence="14 15" key="1">
    <citation type="journal article" date="2021" name="Elife">
        <title>Chloroplast acquisition without the gene transfer in kleptoplastic sea slugs, Plakobranchus ocellatus.</title>
        <authorList>
            <person name="Maeda T."/>
            <person name="Takahashi S."/>
            <person name="Yoshida T."/>
            <person name="Shimamura S."/>
            <person name="Takaki Y."/>
            <person name="Nagai Y."/>
            <person name="Toyoda A."/>
            <person name="Suzuki Y."/>
            <person name="Arimoto A."/>
            <person name="Ishii H."/>
            <person name="Satoh N."/>
            <person name="Nishiyama T."/>
            <person name="Hasebe M."/>
            <person name="Maruyama T."/>
            <person name="Minagawa J."/>
            <person name="Obokata J."/>
            <person name="Shigenobu S."/>
        </authorList>
    </citation>
    <scope>NUCLEOTIDE SEQUENCE [LARGE SCALE GENOMIC DNA]</scope>
</reference>
<evidence type="ECO:0000256" key="11">
    <source>
        <dbReference type="ARBA" id="ARBA00023180"/>
    </source>
</evidence>
<comment type="subcellular location">
    <subcellularLocation>
        <location evidence="1">Golgi apparatus membrane</location>
        <topology evidence="1">Single-pass type II membrane protein</topology>
    </subcellularLocation>
    <subcellularLocation>
        <location evidence="12">Golgi apparatus</location>
        <location evidence="12">Golgi stack membrane</location>
        <topology evidence="12">Single-pass type II membrane protein</topology>
    </subcellularLocation>
</comment>
<evidence type="ECO:0000313" key="15">
    <source>
        <dbReference type="Proteomes" id="UP000735302"/>
    </source>
</evidence>
<protein>
    <recommendedName>
        <fullName evidence="12">Fucosyltransferase</fullName>
        <ecNumber evidence="12">2.4.1.-</ecNumber>
    </recommendedName>
</protein>
<feature type="domain" description="Fucosyltransferase C-terminal" evidence="13">
    <location>
        <begin position="116"/>
        <end position="296"/>
    </location>
</feature>
<dbReference type="InterPro" id="IPR001503">
    <property type="entry name" value="Glyco_trans_10"/>
</dbReference>
<keyword evidence="10" id="KW-0472">Membrane</keyword>
<proteinExistence type="inferred from homology"/>
<evidence type="ECO:0000256" key="6">
    <source>
        <dbReference type="ARBA" id="ARBA00022692"/>
    </source>
</evidence>
<keyword evidence="5 12" id="KW-0808">Transferase</keyword>
<evidence type="ECO:0000256" key="9">
    <source>
        <dbReference type="ARBA" id="ARBA00023034"/>
    </source>
</evidence>
<dbReference type="SUPFAM" id="SSF53756">
    <property type="entry name" value="UDP-Glycosyltransferase/glycogen phosphorylase"/>
    <property type="match status" value="1"/>
</dbReference>
<evidence type="ECO:0000259" key="13">
    <source>
        <dbReference type="Pfam" id="PF00852"/>
    </source>
</evidence>
<gene>
    <name evidence="14" type="ORF">PoB_005265800</name>
</gene>
<name>A0AAV4C2L5_9GAST</name>
<dbReference type="Proteomes" id="UP000735302">
    <property type="component" value="Unassembled WGS sequence"/>
</dbReference>
<evidence type="ECO:0000256" key="7">
    <source>
        <dbReference type="ARBA" id="ARBA00022968"/>
    </source>
</evidence>
<keyword evidence="15" id="KW-1185">Reference proteome</keyword>
<dbReference type="FunFam" id="3.40.50.11660:FF:000002">
    <property type="entry name" value="Alpha-(1,3)-fucosyltransferase"/>
    <property type="match status" value="1"/>
</dbReference>
<accession>A0AAV4C2L5</accession>
<keyword evidence="7" id="KW-0735">Signal-anchor</keyword>
<dbReference type="EC" id="2.4.1.-" evidence="12"/>
<comment type="pathway">
    <text evidence="2">Protein modification; protein glycosylation.</text>
</comment>
<dbReference type="PANTHER" id="PTHR48438">
    <property type="entry name" value="ALPHA-(1,3)-FUCOSYLTRANSFERASE C-RELATED"/>
    <property type="match status" value="1"/>
</dbReference>
<keyword evidence="9 12" id="KW-0333">Golgi apparatus</keyword>
<evidence type="ECO:0000256" key="10">
    <source>
        <dbReference type="ARBA" id="ARBA00023136"/>
    </source>
</evidence>
<dbReference type="AlphaFoldDB" id="A0AAV4C2L5"/>
<sequence length="316" mass="37066">MIFVNPRPGVKSWFDFGSCEYSSCTMAASVLEADVVLINAGRMRTSQLPQRRPNQIWVMFSKEPPDLPRFDYLARSDLINQVNFSRMIFNDSTWQNKYGGLQKRSLPRKDYNKIFRQKKYDAAWFVSQCSRPSRRMEYVQRMRRSVNVHIYGRCGNLTCGQTGYNMGKKKKECLSLLSRDYKFYLAFENTFCRDYVTEKFFNMFEDVDVIPVVRGGADYKRLFPAGIFIDASDFVSPESLGNYLHDLARDEKRYVAMLQEKNRYIRSGYETNFPCDLCKIAHTGQPRHVYENFYKWLRTPGNCWSPKDLGPVSVFD</sequence>
<keyword evidence="8" id="KW-1133">Transmembrane helix</keyword>
<dbReference type="InterPro" id="IPR038577">
    <property type="entry name" value="GT10-like_C_sf"/>
</dbReference>
<evidence type="ECO:0000256" key="8">
    <source>
        <dbReference type="ARBA" id="ARBA00022989"/>
    </source>
</evidence>
<evidence type="ECO:0000256" key="5">
    <source>
        <dbReference type="ARBA" id="ARBA00022679"/>
    </source>
</evidence>
<keyword evidence="6 12" id="KW-0812">Transmembrane</keyword>
<evidence type="ECO:0000256" key="1">
    <source>
        <dbReference type="ARBA" id="ARBA00004323"/>
    </source>
</evidence>
<evidence type="ECO:0000256" key="4">
    <source>
        <dbReference type="ARBA" id="ARBA00022676"/>
    </source>
</evidence>